<dbReference type="Gene3D" id="1.10.10.10">
    <property type="entry name" value="Winged helix-like DNA-binding domain superfamily/Winged helix DNA-binding domain"/>
    <property type="match status" value="1"/>
</dbReference>
<evidence type="ECO:0000256" key="4">
    <source>
        <dbReference type="ARBA" id="ARBA00023163"/>
    </source>
</evidence>
<keyword evidence="2" id="KW-0805">Transcription regulation</keyword>
<feature type="region of interest" description="Disordered" evidence="7">
    <location>
        <begin position="1"/>
        <end position="76"/>
    </location>
</feature>
<comment type="caution">
    <text evidence="9">The sequence shown here is derived from an EMBL/GenBank/DDBJ whole genome shotgun (WGS) entry which is preliminary data.</text>
</comment>
<dbReference type="GO" id="GO:0000981">
    <property type="term" value="F:DNA-binding transcription factor activity, RNA polymerase II-specific"/>
    <property type="evidence" value="ECO:0007669"/>
    <property type="project" value="TreeGrafter"/>
</dbReference>
<reference evidence="9" key="1">
    <citation type="submission" date="2022-11" db="EMBL/GenBank/DDBJ databases">
        <authorList>
            <person name="Petersen C."/>
        </authorList>
    </citation>
    <scope>NUCLEOTIDE SEQUENCE</scope>
    <source>
        <strain evidence="9">IBT 30761</strain>
    </source>
</reference>
<dbReference type="InterPro" id="IPR030456">
    <property type="entry name" value="TF_fork_head_CS_2"/>
</dbReference>
<evidence type="ECO:0000256" key="7">
    <source>
        <dbReference type="SAM" id="MobiDB-lite"/>
    </source>
</evidence>
<evidence type="ECO:0000313" key="10">
    <source>
        <dbReference type="Proteomes" id="UP001149074"/>
    </source>
</evidence>
<dbReference type="OrthoDB" id="5954824at2759"/>
<feature type="compositionally biased region" description="Basic and acidic residues" evidence="7">
    <location>
        <begin position="337"/>
        <end position="346"/>
    </location>
</feature>
<proteinExistence type="predicted"/>
<dbReference type="PRINTS" id="PR00053">
    <property type="entry name" value="FORKHEAD"/>
</dbReference>
<dbReference type="InterPro" id="IPR036388">
    <property type="entry name" value="WH-like_DNA-bd_sf"/>
</dbReference>
<evidence type="ECO:0000313" key="9">
    <source>
        <dbReference type="EMBL" id="KAJ5103302.1"/>
    </source>
</evidence>
<feature type="compositionally biased region" description="Polar residues" evidence="7">
    <location>
        <begin position="417"/>
        <end position="431"/>
    </location>
</feature>
<dbReference type="GO" id="GO:0005634">
    <property type="term" value="C:nucleus"/>
    <property type="evidence" value="ECO:0007669"/>
    <property type="project" value="UniProtKB-SubCell"/>
</dbReference>
<dbReference type="InterPro" id="IPR036390">
    <property type="entry name" value="WH_DNA-bd_sf"/>
</dbReference>
<comment type="subcellular location">
    <subcellularLocation>
        <location evidence="1 6">Nucleus</location>
    </subcellularLocation>
</comment>
<protein>
    <recommendedName>
        <fullName evidence="8">Fork-head domain-containing protein</fullName>
    </recommendedName>
</protein>
<feature type="compositionally biased region" description="Polar residues" evidence="7">
    <location>
        <begin position="187"/>
        <end position="197"/>
    </location>
</feature>
<evidence type="ECO:0000256" key="1">
    <source>
        <dbReference type="ARBA" id="ARBA00004123"/>
    </source>
</evidence>
<dbReference type="SMART" id="SM00339">
    <property type="entry name" value="FH"/>
    <property type="match status" value="1"/>
</dbReference>
<dbReference type="GeneID" id="81355304"/>
<dbReference type="AlphaFoldDB" id="A0A9W9FN89"/>
<feature type="domain" description="Fork-head" evidence="8">
    <location>
        <begin position="234"/>
        <end position="326"/>
    </location>
</feature>
<keyword evidence="5 6" id="KW-0539">Nucleus</keyword>
<gene>
    <name evidence="9" type="ORF">N7532_003831</name>
</gene>
<dbReference type="RefSeq" id="XP_056476682.1">
    <property type="nucleotide sequence ID" value="XM_056616325.1"/>
</dbReference>
<dbReference type="PROSITE" id="PS50039">
    <property type="entry name" value="FORK_HEAD_3"/>
    <property type="match status" value="1"/>
</dbReference>
<evidence type="ECO:0000256" key="3">
    <source>
        <dbReference type="ARBA" id="ARBA00023125"/>
    </source>
</evidence>
<evidence type="ECO:0000256" key="5">
    <source>
        <dbReference type="ARBA" id="ARBA00023242"/>
    </source>
</evidence>
<name>A0A9W9FN89_9EURO</name>
<feature type="compositionally biased region" description="Low complexity" evidence="7">
    <location>
        <begin position="380"/>
        <end position="399"/>
    </location>
</feature>
<dbReference type="PANTHER" id="PTHR45881">
    <property type="entry name" value="CHECKPOINT SUPPRESSOR 1-LIKE, ISOFORM A-RELATED"/>
    <property type="match status" value="1"/>
</dbReference>
<evidence type="ECO:0000259" key="8">
    <source>
        <dbReference type="PROSITE" id="PS50039"/>
    </source>
</evidence>
<feature type="compositionally biased region" description="Basic and acidic residues" evidence="7">
    <location>
        <begin position="362"/>
        <end position="376"/>
    </location>
</feature>
<dbReference type="PANTHER" id="PTHR45881:SF5">
    <property type="entry name" value="FORK-HEAD DOMAIN-CONTAINING PROTEIN"/>
    <property type="match status" value="1"/>
</dbReference>
<feature type="compositionally biased region" description="Low complexity" evidence="7">
    <location>
        <begin position="198"/>
        <end position="209"/>
    </location>
</feature>
<dbReference type="InterPro" id="IPR001766">
    <property type="entry name" value="Fork_head_dom"/>
</dbReference>
<sequence>MAQIPTDQREHEQHPSVQKRTQFSSGSEAILNTNLSGPQPYYPGSQVEKWPAYTQAPAPGSMIPPQQPGYSNPWGATVFETYDPTASRLPRYPGPENAYFSSFRPAHPSHQNPMIATPSNMNPNLNARSYRHPDQDNTLDWNTQPVSSSSFFVPDSYWLHPGHLEATESKIQAISMRATPSPPLSVSPHQSPSQSLDSTSPAPTTTTNAMGDGNSPPTSLGDHSEEEHTADPPYSALIYEALKDAEDRKLTLKEIYQWFEEHTNKSRDPSSKGWQNSIRHNLSMNQGFEAIKGESIHGKKPNNFWRLTDEAFENGIQSTTRYRRATNKGKMTIPDSAIRDRRRSESKGGWPMKQVAKTRLNAQEDQRREQYVDRKPTLRPQDPSTQPHQQPHQQPMRSPFMPSPKIFGISSFDRSSEPASSALPRSSTSQFYEAIGCTSPPPGSNGVFCVAPGWTVDELNDWQRPMSS</sequence>
<dbReference type="Pfam" id="PF00250">
    <property type="entry name" value="Forkhead"/>
    <property type="match status" value="1"/>
</dbReference>
<evidence type="ECO:0000256" key="2">
    <source>
        <dbReference type="ARBA" id="ARBA00023015"/>
    </source>
</evidence>
<organism evidence="9 10">
    <name type="scientific">Penicillium argentinense</name>
    <dbReference type="NCBI Taxonomy" id="1131581"/>
    <lineage>
        <taxon>Eukaryota</taxon>
        <taxon>Fungi</taxon>
        <taxon>Dikarya</taxon>
        <taxon>Ascomycota</taxon>
        <taxon>Pezizomycotina</taxon>
        <taxon>Eurotiomycetes</taxon>
        <taxon>Eurotiomycetidae</taxon>
        <taxon>Eurotiales</taxon>
        <taxon>Aspergillaceae</taxon>
        <taxon>Penicillium</taxon>
    </lineage>
</organism>
<feature type="region of interest" description="Disordered" evidence="7">
    <location>
        <begin position="318"/>
        <end position="447"/>
    </location>
</feature>
<dbReference type="PROSITE" id="PS00658">
    <property type="entry name" value="FORK_HEAD_2"/>
    <property type="match status" value="1"/>
</dbReference>
<keyword evidence="10" id="KW-1185">Reference proteome</keyword>
<feature type="region of interest" description="Disordered" evidence="7">
    <location>
        <begin position="178"/>
        <end position="230"/>
    </location>
</feature>
<evidence type="ECO:0000256" key="6">
    <source>
        <dbReference type="PROSITE-ProRule" id="PRU00089"/>
    </source>
</evidence>
<keyword evidence="4" id="KW-0804">Transcription</keyword>
<dbReference type="SUPFAM" id="SSF46785">
    <property type="entry name" value="Winged helix' DNA-binding domain"/>
    <property type="match status" value="1"/>
</dbReference>
<dbReference type="Proteomes" id="UP001149074">
    <property type="component" value="Unassembled WGS sequence"/>
</dbReference>
<dbReference type="GO" id="GO:0000978">
    <property type="term" value="F:RNA polymerase II cis-regulatory region sequence-specific DNA binding"/>
    <property type="evidence" value="ECO:0007669"/>
    <property type="project" value="TreeGrafter"/>
</dbReference>
<accession>A0A9W9FN89</accession>
<keyword evidence="3 6" id="KW-0238">DNA-binding</keyword>
<feature type="DNA-binding region" description="Fork-head" evidence="6">
    <location>
        <begin position="234"/>
        <end position="326"/>
    </location>
</feature>
<reference evidence="9" key="2">
    <citation type="journal article" date="2023" name="IMA Fungus">
        <title>Comparative genomic study of the Penicillium genus elucidates a diverse pangenome and 15 lateral gene transfer events.</title>
        <authorList>
            <person name="Petersen C."/>
            <person name="Sorensen T."/>
            <person name="Nielsen M.R."/>
            <person name="Sondergaard T.E."/>
            <person name="Sorensen J.L."/>
            <person name="Fitzpatrick D.A."/>
            <person name="Frisvad J.C."/>
            <person name="Nielsen K.L."/>
        </authorList>
    </citation>
    <scope>NUCLEOTIDE SEQUENCE</scope>
    <source>
        <strain evidence="9">IBT 30761</strain>
    </source>
</reference>
<feature type="compositionally biased region" description="Polar residues" evidence="7">
    <location>
        <begin position="15"/>
        <end position="37"/>
    </location>
</feature>
<dbReference type="EMBL" id="JAPQKI010000004">
    <property type="protein sequence ID" value="KAJ5103302.1"/>
    <property type="molecule type" value="Genomic_DNA"/>
</dbReference>